<name>A0A9E6Y225_9ACTN</name>
<proteinExistence type="inferred from homology"/>
<comment type="similarity">
    <text evidence="4">Belongs to the DegT/DnrJ/EryC1 family.</text>
</comment>
<dbReference type="EMBL" id="CP087164">
    <property type="protein sequence ID" value="UGS38837.1"/>
    <property type="molecule type" value="Genomic_DNA"/>
</dbReference>
<feature type="modified residue" description="N6-(pyridoxal phosphate)lysine" evidence="3">
    <location>
        <position position="189"/>
    </location>
</feature>
<dbReference type="CDD" id="cd00616">
    <property type="entry name" value="AHBA_syn"/>
    <property type="match status" value="1"/>
</dbReference>
<sequence>MSVTGTPFEIPLSDVRVAEDEIAAAADALRSGWLTMGPRTAAFEEAFAQRLGCRHAIAVANGTAALHLAYLAAGIGPGDEVIVPSYTFVATAAAVVACGAAPVFADVLGAHDPSLDPDDVATRITPRTRAVAVVHFAGYPAPVDRLRALCDEHGLALIEDAAHAPVATLHGRALGTWGLAGCFSLFSNKVLSVGEGGVVVTDDDDAAQRIRLLRSHAMTTGTFDRHLGRALSYDVVDVGFNYRLDEPRAALALARMAKVDADVARRRVLTRRYRDLLAGVDGIGVPYEDAAIDDSSCYVMPVMLDDADRRDALCVTLRERHGVQTSILYPPAHRFTAYVQRQGATSLPRTEDAAAREVTIPLYGHLTAEQQERVVGALADALKRPVTA</sequence>
<keyword evidence="6" id="KW-1185">Reference proteome</keyword>
<organism evidence="5 6">
    <name type="scientific">Capillimicrobium parvum</name>
    <dbReference type="NCBI Taxonomy" id="2884022"/>
    <lineage>
        <taxon>Bacteria</taxon>
        <taxon>Bacillati</taxon>
        <taxon>Actinomycetota</taxon>
        <taxon>Thermoleophilia</taxon>
        <taxon>Solirubrobacterales</taxon>
        <taxon>Capillimicrobiaceae</taxon>
        <taxon>Capillimicrobium</taxon>
    </lineage>
</organism>
<evidence type="ECO:0000256" key="3">
    <source>
        <dbReference type="PIRSR" id="PIRSR000390-2"/>
    </source>
</evidence>
<dbReference type="KEGG" id="sbae:DSM104329_05267"/>
<protein>
    <submittedName>
        <fullName evidence="5">UDP-4-amino-4-deoxy-L-arabinose--oxoglutarate aminotransferase</fullName>
        <ecNumber evidence="5">2.6.1.87</ecNumber>
    </submittedName>
</protein>
<dbReference type="PANTHER" id="PTHR30244">
    <property type="entry name" value="TRANSAMINASE"/>
    <property type="match status" value="1"/>
</dbReference>
<evidence type="ECO:0000256" key="2">
    <source>
        <dbReference type="PIRSR" id="PIRSR000390-1"/>
    </source>
</evidence>
<evidence type="ECO:0000313" key="5">
    <source>
        <dbReference type="EMBL" id="UGS38837.1"/>
    </source>
</evidence>
<dbReference type="InterPro" id="IPR015421">
    <property type="entry name" value="PyrdxlP-dep_Trfase_major"/>
</dbReference>
<dbReference type="AlphaFoldDB" id="A0A9E6Y225"/>
<dbReference type="EC" id="2.6.1.87" evidence="5"/>
<accession>A0A9E6Y225</accession>
<keyword evidence="5" id="KW-0032">Aminotransferase</keyword>
<dbReference type="InterPro" id="IPR000653">
    <property type="entry name" value="DegT/StrS_aminotransferase"/>
</dbReference>
<dbReference type="GO" id="GO:0000271">
    <property type="term" value="P:polysaccharide biosynthetic process"/>
    <property type="evidence" value="ECO:0007669"/>
    <property type="project" value="TreeGrafter"/>
</dbReference>
<feature type="active site" description="Proton acceptor" evidence="2">
    <location>
        <position position="189"/>
    </location>
</feature>
<keyword evidence="5" id="KW-0808">Transferase</keyword>
<dbReference type="Pfam" id="PF01041">
    <property type="entry name" value="DegT_DnrJ_EryC1"/>
    <property type="match status" value="1"/>
</dbReference>
<dbReference type="PANTHER" id="PTHR30244:SF34">
    <property type="entry name" value="DTDP-4-AMINO-4,6-DIDEOXYGALACTOSE TRANSAMINASE"/>
    <property type="match status" value="1"/>
</dbReference>
<dbReference type="InterPro" id="IPR015424">
    <property type="entry name" value="PyrdxlP-dep_Trfase"/>
</dbReference>
<dbReference type="InterPro" id="IPR015422">
    <property type="entry name" value="PyrdxlP-dep_Trfase_small"/>
</dbReference>
<comment type="cofactor">
    <cofactor evidence="1">
        <name>pyridoxal 5'-phosphate</name>
        <dbReference type="ChEBI" id="CHEBI:597326"/>
    </cofactor>
</comment>
<dbReference type="SUPFAM" id="SSF53383">
    <property type="entry name" value="PLP-dependent transferases"/>
    <property type="match status" value="1"/>
</dbReference>
<dbReference type="RefSeq" id="WP_259312852.1">
    <property type="nucleotide sequence ID" value="NZ_CP087164.1"/>
</dbReference>
<evidence type="ECO:0000256" key="1">
    <source>
        <dbReference type="ARBA" id="ARBA00001933"/>
    </source>
</evidence>
<dbReference type="Gene3D" id="3.40.640.10">
    <property type="entry name" value="Type I PLP-dependent aspartate aminotransferase-like (Major domain)"/>
    <property type="match status" value="1"/>
</dbReference>
<dbReference type="Proteomes" id="UP001162834">
    <property type="component" value="Chromosome"/>
</dbReference>
<reference evidence="5" key="1">
    <citation type="journal article" date="2022" name="Int. J. Syst. Evol. Microbiol.">
        <title>Pseudomonas aegrilactucae sp. nov. and Pseudomonas morbosilactucae sp. nov., pathogens causing bacterial rot of lettuce in Japan.</title>
        <authorList>
            <person name="Sawada H."/>
            <person name="Fujikawa T."/>
            <person name="Satou M."/>
        </authorList>
    </citation>
    <scope>NUCLEOTIDE SEQUENCE</scope>
    <source>
        <strain evidence="5">0166_1</strain>
    </source>
</reference>
<dbReference type="GO" id="GO:0030170">
    <property type="term" value="F:pyridoxal phosphate binding"/>
    <property type="evidence" value="ECO:0007669"/>
    <property type="project" value="TreeGrafter"/>
</dbReference>
<evidence type="ECO:0000313" key="6">
    <source>
        <dbReference type="Proteomes" id="UP001162834"/>
    </source>
</evidence>
<dbReference type="Gene3D" id="3.90.1150.10">
    <property type="entry name" value="Aspartate Aminotransferase, domain 1"/>
    <property type="match status" value="1"/>
</dbReference>
<dbReference type="GO" id="GO:0099620">
    <property type="term" value="F:UDP-4-amino-4-deoxy-L-arabinose aminotransferase"/>
    <property type="evidence" value="ECO:0007669"/>
    <property type="project" value="UniProtKB-EC"/>
</dbReference>
<dbReference type="PIRSF" id="PIRSF000390">
    <property type="entry name" value="PLP_StrS"/>
    <property type="match status" value="1"/>
</dbReference>
<gene>
    <name evidence="5" type="primary">arnB_2</name>
    <name evidence="5" type="ORF">DSM104329_05267</name>
</gene>
<evidence type="ECO:0000256" key="4">
    <source>
        <dbReference type="RuleBase" id="RU004508"/>
    </source>
</evidence>
<keyword evidence="3 4" id="KW-0663">Pyridoxal phosphate</keyword>